<dbReference type="KEGG" id="rmm:ROSMUCSMR3_02850"/>
<evidence type="ECO:0000256" key="1">
    <source>
        <dbReference type="SAM" id="MobiDB-lite"/>
    </source>
</evidence>
<name>A0A1V0RRB2_9RHOB</name>
<dbReference type="AlphaFoldDB" id="A0A1V0RRB2"/>
<evidence type="ECO:0000313" key="3">
    <source>
        <dbReference type="Proteomes" id="UP000192273"/>
    </source>
</evidence>
<keyword evidence="3" id="KW-1185">Reference proteome</keyword>
<dbReference type="Proteomes" id="UP000192273">
    <property type="component" value="Chromosome"/>
</dbReference>
<accession>A0A1V0RRB2</accession>
<sequence length="142" mass="15926">MFQAALADGLGFEIFPLMQDGFLADKVYVDECDVVCTHVIALALILSPNRRFELGEGALQTLFQAGGTPAEHALPVSGLELTRHWQLARADDGQIVLWQSWRRRTGAKALWRSTLRSHTVMLSRSRRSPGPQRARKDLRSSR</sequence>
<proteinExistence type="predicted"/>
<evidence type="ECO:0000313" key="2">
    <source>
        <dbReference type="EMBL" id="ARE84317.1"/>
    </source>
</evidence>
<gene>
    <name evidence="2" type="ORF">ROSMUCSMR3_02850</name>
</gene>
<protein>
    <submittedName>
        <fullName evidence="2">Uncharacterized protein</fullName>
    </submittedName>
</protein>
<dbReference type="EMBL" id="CP020474">
    <property type="protein sequence ID" value="ARE84317.1"/>
    <property type="molecule type" value="Genomic_DNA"/>
</dbReference>
<feature type="region of interest" description="Disordered" evidence="1">
    <location>
        <begin position="122"/>
        <end position="142"/>
    </location>
</feature>
<organism evidence="2 3">
    <name type="scientific">Roseovarius mucosus</name>
    <dbReference type="NCBI Taxonomy" id="215743"/>
    <lineage>
        <taxon>Bacteria</taxon>
        <taxon>Pseudomonadati</taxon>
        <taxon>Pseudomonadota</taxon>
        <taxon>Alphaproteobacteria</taxon>
        <taxon>Rhodobacterales</taxon>
        <taxon>Roseobacteraceae</taxon>
        <taxon>Roseovarius</taxon>
    </lineage>
</organism>
<reference evidence="2 3" key="1">
    <citation type="submission" date="2017-03" db="EMBL/GenBank/DDBJ databases">
        <title>Genome Sequence of Roseovarius mucosus strain SMR3 Isolated from a culture of the Diatom Skeletonema marinoi.</title>
        <authorList>
            <person name="Topel M."/>
            <person name="Pinder M."/>
            <person name="Johansson O.N."/>
            <person name="Kourtchenko O."/>
            <person name="Godhe A."/>
            <person name="Clarke A.K."/>
        </authorList>
    </citation>
    <scope>NUCLEOTIDE SEQUENCE [LARGE SCALE GENOMIC DNA]</scope>
    <source>
        <strain evidence="2 3">SMR3</strain>
    </source>
</reference>